<dbReference type="SUPFAM" id="SSF82171">
    <property type="entry name" value="DPP6 N-terminal domain-like"/>
    <property type="match status" value="1"/>
</dbReference>
<accession>A0ABQ6H4R5</accession>
<keyword evidence="1" id="KW-0472">Membrane</keyword>
<dbReference type="Gene3D" id="1.10.10.10">
    <property type="entry name" value="Winged helix-like DNA-binding domain superfamily/Winged helix DNA-binding domain"/>
    <property type="match status" value="1"/>
</dbReference>
<protein>
    <recommendedName>
        <fullName evidence="4">OmpR/PhoB-type domain-containing protein</fullName>
    </recommendedName>
</protein>
<name>A0ABQ6H4R5_9GAMM</name>
<dbReference type="Gene3D" id="2.120.10.30">
    <property type="entry name" value="TolB, C-terminal domain"/>
    <property type="match status" value="1"/>
</dbReference>
<keyword evidence="3" id="KW-1185">Reference proteome</keyword>
<sequence length="697" mass="79605">MRYQLAGFEVDTINRLVTKADHLISIEPQVFNLLVFFCEHPQQPIELKNLSKRFYHEKKAPPSLIADMAKLHYLLEEDPSNPSLLVSIGYQRYQLMQHPFEKASVGLNMNEPITTPSPKKPTQTTIPTYQTRPKAKRKLFAKAMVVMVLIVGGAFVLPWQNYLQPEQGYVFAKQSEPLISLSGTSFSPKFSLASSSFVFLHKSPEKNNAQVFLGYTDNTPAKVLTNDTYFYMDAVFANNQIIATRFNNLQDRDCEIVNISLIGEPPSIIRPCAKQAMTKLEYANDTHTLFYKYREHAEQPYGIFALSLSDGKNTRITESSSSKVSYGDYLFNYNQQSGELAVMEHLVDGSSLLKIVNPQQQTQTSYQRFQSPSGMSWLSNQQIIVSEDTGLIMFDLSVQEKSLIDNNTDVSQLTTTNRQNTVAFVEDQYQVNIHQYEINEQQLAAHHAVTHSKAMNYKPVFANTTSSILFLAKNSQHESLYIKNNQGLVFDIGLPEPIKFYSNFVWSPDDSKILASINGKLFVKALSQKHWQQLYTQFNTIHHVTFLNKTDFIFSSKQAGSWQLWQGTSNQQAPFQLTVNGGYSSQYDDNNNHLYFTKYHIDGLYMLDLERNVEQKVDATFPLNLWDKWQIRNENLYVQKNRSIEKIALASLAIIDLYDLSGVVANHFSVSRNEHLLVVDQIENSTSNIWLADVILQ</sequence>
<evidence type="ECO:0008006" key="4">
    <source>
        <dbReference type="Google" id="ProtNLM"/>
    </source>
</evidence>
<comment type="caution">
    <text evidence="2">The sequence shown here is derived from an EMBL/GenBank/DDBJ whole genome shotgun (WGS) entry which is preliminary data.</text>
</comment>
<evidence type="ECO:0000313" key="2">
    <source>
        <dbReference type="EMBL" id="GLX82504.1"/>
    </source>
</evidence>
<dbReference type="InterPro" id="IPR011042">
    <property type="entry name" value="6-blade_b-propeller_TolB-like"/>
</dbReference>
<keyword evidence="1" id="KW-0812">Transmembrane</keyword>
<feature type="transmembrane region" description="Helical" evidence="1">
    <location>
        <begin position="139"/>
        <end position="159"/>
    </location>
</feature>
<dbReference type="InterPro" id="IPR036388">
    <property type="entry name" value="WH-like_DNA-bd_sf"/>
</dbReference>
<organism evidence="2 3">
    <name type="scientific">Thalassotalea eurytherma</name>
    <dbReference type="NCBI Taxonomy" id="1144278"/>
    <lineage>
        <taxon>Bacteria</taxon>
        <taxon>Pseudomonadati</taxon>
        <taxon>Pseudomonadota</taxon>
        <taxon>Gammaproteobacteria</taxon>
        <taxon>Alteromonadales</taxon>
        <taxon>Colwelliaceae</taxon>
        <taxon>Thalassotalea</taxon>
    </lineage>
</organism>
<keyword evidence="1" id="KW-1133">Transmembrane helix</keyword>
<dbReference type="Proteomes" id="UP001157133">
    <property type="component" value="Unassembled WGS sequence"/>
</dbReference>
<dbReference type="SUPFAM" id="SSF46894">
    <property type="entry name" value="C-terminal effector domain of the bipartite response regulators"/>
    <property type="match status" value="1"/>
</dbReference>
<reference evidence="2 3" key="1">
    <citation type="submission" date="2023-03" db="EMBL/GenBank/DDBJ databases">
        <title>Draft genome sequence of Thalassotalea eurytherma JCM 18482T.</title>
        <authorList>
            <person name="Sawabe T."/>
        </authorList>
    </citation>
    <scope>NUCLEOTIDE SEQUENCE [LARGE SCALE GENOMIC DNA]</scope>
    <source>
        <strain evidence="2 3">JCM 18482</strain>
    </source>
</reference>
<dbReference type="InterPro" id="IPR016032">
    <property type="entry name" value="Sig_transdc_resp-reg_C-effctor"/>
</dbReference>
<evidence type="ECO:0000256" key="1">
    <source>
        <dbReference type="SAM" id="Phobius"/>
    </source>
</evidence>
<proteinExistence type="predicted"/>
<dbReference type="RefSeq" id="WP_284207870.1">
    <property type="nucleotide sequence ID" value="NZ_BSSU01000009.1"/>
</dbReference>
<dbReference type="EMBL" id="BSSU01000009">
    <property type="protein sequence ID" value="GLX82504.1"/>
    <property type="molecule type" value="Genomic_DNA"/>
</dbReference>
<evidence type="ECO:0000313" key="3">
    <source>
        <dbReference type="Proteomes" id="UP001157133"/>
    </source>
</evidence>
<gene>
    <name evidence="2" type="ORF">theurythT_19560</name>
</gene>